<name>A0AA45LAC5_9PSEU</name>
<gene>
    <name evidence="1" type="ORF">KCV87_09355</name>
</gene>
<reference evidence="1" key="1">
    <citation type="submission" date="2021-04" db="EMBL/GenBank/DDBJ databases">
        <title>Genomic sequence of Actinosynnema pretiosum subsp. pretiosum ATCC 31280 (C-14919).</title>
        <authorList>
            <person name="Bai L."/>
            <person name="Wang X."/>
            <person name="Xiao Y."/>
        </authorList>
    </citation>
    <scope>NUCLEOTIDE SEQUENCE</scope>
    <source>
        <strain evidence="1">ATCC 31280</strain>
    </source>
</reference>
<evidence type="ECO:0000313" key="1">
    <source>
        <dbReference type="EMBL" id="QUF06236.1"/>
    </source>
</evidence>
<organism evidence="1 2">
    <name type="scientific">Actinosynnema pretiosum subsp. pretiosum</name>
    <dbReference type="NCBI Taxonomy" id="103721"/>
    <lineage>
        <taxon>Bacteria</taxon>
        <taxon>Bacillati</taxon>
        <taxon>Actinomycetota</taxon>
        <taxon>Actinomycetes</taxon>
        <taxon>Pseudonocardiales</taxon>
        <taxon>Pseudonocardiaceae</taxon>
        <taxon>Actinosynnema</taxon>
    </lineage>
</organism>
<sequence length="70" mass="7093">MKALELLGAFLALNGLLGAGRDLLGFGPGGVISHVPGVTGDELLANALVLVAGVALTAFAHSRLRDDDVR</sequence>
<protein>
    <submittedName>
        <fullName evidence="1">Uncharacterized protein</fullName>
    </submittedName>
</protein>
<dbReference type="Proteomes" id="UP000677152">
    <property type="component" value="Chromosome"/>
</dbReference>
<accession>A0AA45LAC5</accession>
<dbReference type="EMBL" id="CP073249">
    <property type="protein sequence ID" value="QUF06236.1"/>
    <property type="molecule type" value="Genomic_DNA"/>
</dbReference>
<proteinExistence type="predicted"/>
<dbReference type="AlphaFoldDB" id="A0AA45LAC5"/>
<evidence type="ECO:0000313" key="2">
    <source>
        <dbReference type="Proteomes" id="UP000677152"/>
    </source>
</evidence>